<name>A0A6I9XC58_9SAUR</name>
<dbReference type="InterPro" id="IPR002642">
    <property type="entry name" value="LysoPLipase_cat_dom"/>
</dbReference>
<dbReference type="Gene3D" id="3.40.1090.10">
    <property type="entry name" value="Cytosolic phospholipase A2 catalytic domain"/>
    <property type="match status" value="1"/>
</dbReference>
<dbReference type="PROSITE" id="PS51210">
    <property type="entry name" value="PLA2C"/>
    <property type="match status" value="1"/>
</dbReference>
<dbReference type="Proteomes" id="UP000504617">
    <property type="component" value="Unplaced"/>
</dbReference>
<dbReference type="AlphaFoldDB" id="A0A6I9XC58"/>
<keyword evidence="3" id="KW-0442">Lipid degradation</keyword>
<evidence type="ECO:0000313" key="6">
    <source>
        <dbReference type="RefSeq" id="XP_013911432.1"/>
    </source>
</evidence>
<dbReference type="OrthoDB" id="270970at2759"/>
<organism evidence="5 6">
    <name type="scientific">Thamnophis sirtalis</name>
    <dbReference type="NCBI Taxonomy" id="35019"/>
    <lineage>
        <taxon>Eukaryota</taxon>
        <taxon>Metazoa</taxon>
        <taxon>Chordata</taxon>
        <taxon>Craniata</taxon>
        <taxon>Vertebrata</taxon>
        <taxon>Euteleostomi</taxon>
        <taxon>Lepidosauria</taxon>
        <taxon>Squamata</taxon>
        <taxon>Bifurcata</taxon>
        <taxon>Unidentata</taxon>
        <taxon>Episquamata</taxon>
        <taxon>Toxicofera</taxon>
        <taxon>Serpentes</taxon>
        <taxon>Colubroidea</taxon>
        <taxon>Colubridae</taxon>
        <taxon>Natricinae</taxon>
        <taxon>Thamnophis</taxon>
    </lineage>
</organism>
<feature type="domain" description="PLA2c" evidence="4">
    <location>
        <begin position="48"/>
        <end position="577"/>
    </location>
</feature>
<evidence type="ECO:0000256" key="3">
    <source>
        <dbReference type="PROSITE-ProRule" id="PRU00555"/>
    </source>
</evidence>
<dbReference type="GO" id="GO:0005509">
    <property type="term" value="F:calcium ion binding"/>
    <property type="evidence" value="ECO:0007669"/>
    <property type="project" value="TreeGrafter"/>
</dbReference>
<dbReference type="GO" id="GO:0005635">
    <property type="term" value="C:nuclear envelope"/>
    <property type="evidence" value="ECO:0007669"/>
    <property type="project" value="TreeGrafter"/>
</dbReference>
<protein>
    <submittedName>
        <fullName evidence="6">Cytosolic phospholipase A2 gamma-like</fullName>
    </submittedName>
</protein>
<dbReference type="GO" id="GO:0005654">
    <property type="term" value="C:nucleoplasm"/>
    <property type="evidence" value="ECO:0007669"/>
    <property type="project" value="TreeGrafter"/>
</dbReference>
<sequence>MQCRFQTDEVYLRLGLANVSYTLVTREETMQVNADPGASQISEESAKVDLAFICDIRISRDISNHEKQHVEARKRIVQKCLQKFHIECPKDNFPTVAVLGSGGGLRALIALQGTLRELQEHNMLDTVMYLCGVSGSTWCMSYIYENEEWGKQLKSLEDKLCERLVDPHQDWKKILKILKNLIEPSKDDTYSLTDFWGYFVAYIILNELDDDHHLSDEQTICKNGIVPYPIYAAVDATKLDDANRFHSDIWFEFTPHESGFFNPGAFVDVTYLGSKFNNGKLKEKKNEKKMTYLREYRCSCDCCKVALAIIKFFLYTMESQTCMMENKTHADVKKHIINITEILENKGPSDTYNFCCTLKEIDYSLDLTENGKHILKLVETLQLEFTDIWDIVTFMHKSLACILTWKWGNISNYTYKYIDLKDKNLTDKTNIQLADAGLVINSAYPLILRPERKVEFILSFDFSEGDPFETIKEASQYCKENKLPFPEIDARNLDKDKDNPEDCYIFRSNGCPTVMHFPLFNKVNCEGHVSDWRNRYTTFNKTSYPKQDIQNLLEAAKINVRNNAEKIRQTLKSVANP</sequence>
<dbReference type="KEGG" id="tsr:106540727"/>
<gene>
    <name evidence="6" type="primary">LOC106540727</name>
</gene>
<evidence type="ECO:0000313" key="5">
    <source>
        <dbReference type="Proteomes" id="UP000504617"/>
    </source>
</evidence>
<dbReference type="GO" id="GO:0005829">
    <property type="term" value="C:cytosol"/>
    <property type="evidence" value="ECO:0007669"/>
    <property type="project" value="TreeGrafter"/>
</dbReference>
<dbReference type="SMART" id="SM00022">
    <property type="entry name" value="PLAc"/>
    <property type="match status" value="1"/>
</dbReference>
<dbReference type="Pfam" id="PF01735">
    <property type="entry name" value="PLA2_B"/>
    <property type="match status" value="1"/>
</dbReference>
<evidence type="ECO:0000256" key="2">
    <source>
        <dbReference type="ARBA" id="ARBA00023098"/>
    </source>
</evidence>
<dbReference type="PANTHER" id="PTHR10728:SF39">
    <property type="entry name" value="CYTOSOLIC PHOSPHOLIPASE A2 GAMMA"/>
    <property type="match status" value="1"/>
</dbReference>
<evidence type="ECO:0000256" key="1">
    <source>
        <dbReference type="ARBA" id="ARBA00022801"/>
    </source>
</evidence>
<evidence type="ECO:0000259" key="4">
    <source>
        <dbReference type="PROSITE" id="PS51210"/>
    </source>
</evidence>
<dbReference type="InterPro" id="IPR016035">
    <property type="entry name" value="Acyl_Trfase/lysoPLipase"/>
</dbReference>
<accession>A0A6I9XC58</accession>
<dbReference type="RefSeq" id="XP_013911432.1">
    <property type="nucleotide sequence ID" value="XM_014055957.1"/>
</dbReference>
<keyword evidence="5" id="KW-1185">Reference proteome</keyword>
<dbReference type="GO" id="GO:0046475">
    <property type="term" value="P:glycerophospholipid catabolic process"/>
    <property type="evidence" value="ECO:0007669"/>
    <property type="project" value="TreeGrafter"/>
</dbReference>
<dbReference type="GO" id="GO:0005544">
    <property type="term" value="F:calcium-dependent phospholipid binding"/>
    <property type="evidence" value="ECO:0007669"/>
    <property type="project" value="TreeGrafter"/>
</dbReference>
<dbReference type="SUPFAM" id="SSF52151">
    <property type="entry name" value="FabD/lysophospholipase-like"/>
    <property type="match status" value="1"/>
</dbReference>
<reference evidence="6" key="1">
    <citation type="submission" date="2025-08" db="UniProtKB">
        <authorList>
            <consortium name="RefSeq"/>
        </authorList>
    </citation>
    <scope>IDENTIFICATION</scope>
    <source>
        <tissue evidence="6">Skeletal muscle</tissue>
    </source>
</reference>
<proteinExistence type="predicted"/>
<keyword evidence="1 3" id="KW-0378">Hydrolase</keyword>
<dbReference type="GeneID" id="106540727"/>
<keyword evidence="2 3" id="KW-0443">Lipid metabolism</keyword>
<dbReference type="PANTHER" id="PTHR10728">
    <property type="entry name" value="CYTOSOLIC PHOSPHOLIPASE A2"/>
    <property type="match status" value="1"/>
</dbReference>
<dbReference type="GO" id="GO:0047498">
    <property type="term" value="F:calcium-dependent phospholipase A2 activity"/>
    <property type="evidence" value="ECO:0007669"/>
    <property type="project" value="TreeGrafter"/>
</dbReference>